<evidence type="ECO:0000256" key="3">
    <source>
        <dbReference type="ARBA" id="ARBA00022801"/>
    </source>
</evidence>
<evidence type="ECO:0000256" key="1">
    <source>
        <dbReference type="ARBA" id="ARBA00001445"/>
    </source>
</evidence>
<dbReference type="Pfam" id="PF08531">
    <property type="entry name" value="Bac_rhamnosid_N"/>
    <property type="match status" value="1"/>
</dbReference>
<dbReference type="Gene3D" id="2.60.120.260">
    <property type="entry name" value="Galactose-binding domain-like"/>
    <property type="match status" value="2"/>
</dbReference>
<dbReference type="SUPFAM" id="SSF48208">
    <property type="entry name" value="Six-hairpin glycosidases"/>
    <property type="match status" value="1"/>
</dbReference>
<organism evidence="8 9">
    <name type="scientific">Kocuria aegyptia</name>
    <dbReference type="NCBI Taxonomy" id="330943"/>
    <lineage>
        <taxon>Bacteria</taxon>
        <taxon>Bacillati</taxon>
        <taxon>Actinomycetota</taxon>
        <taxon>Actinomycetes</taxon>
        <taxon>Micrococcales</taxon>
        <taxon>Micrococcaceae</taxon>
        <taxon>Kocuria</taxon>
    </lineage>
</organism>
<evidence type="ECO:0000259" key="5">
    <source>
        <dbReference type="Pfam" id="PF08531"/>
    </source>
</evidence>
<dbReference type="Pfam" id="PF17389">
    <property type="entry name" value="Bac_rhamnosid6H"/>
    <property type="match status" value="1"/>
</dbReference>
<evidence type="ECO:0000259" key="7">
    <source>
        <dbReference type="Pfam" id="PF17390"/>
    </source>
</evidence>
<protein>
    <recommendedName>
        <fullName evidence="2">alpha-L-rhamnosidase</fullName>
        <ecNumber evidence="2">3.2.1.40</ecNumber>
    </recommendedName>
</protein>
<comment type="caution">
    <text evidence="8">The sequence shown here is derived from an EMBL/GenBank/DDBJ whole genome shotgun (WGS) entry which is preliminary data.</text>
</comment>
<dbReference type="InterPro" id="IPR016007">
    <property type="entry name" value="Alpha_rhamnosid"/>
</dbReference>
<dbReference type="InterPro" id="IPR013737">
    <property type="entry name" value="Bac_rhamnosid_N"/>
</dbReference>
<accession>A0ABP4X381</accession>
<feature type="domain" description="Alpha-L-rhamnosidase concanavalin-like" evidence="4">
    <location>
        <begin position="334"/>
        <end position="431"/>
    </location>
</feature>
<evidence type="ECO:0000259" key="6">
    <source>
        <dbReference type="Pfam" id="PF17389"/>
    </source>
</evidence>
<feature type="domain" description="Alpha-L-rhamnosidase C-terminal" evidence="7">
    <location>
        <begin position="788"/>
        <end position="858"/>
    </location>
</feature>
<dbReference type="Gene3D" id="2.60.40.10">
    <property type="entry name" value="Immunoglobulins"/>
    <property type="match status" value="1"/>
</dbReference>
<dbReference type="Gene3D" id="1.50.10.10">
    <property type="match status" value="1"/>
</dbReference>
<dbReference type="PIRSF" id="PIRSF010631">
    <property type="entry name" value="A-rhamnsds"/>
    <property type="match status" value="1"/>
</dbReference>
<dbReference type="InterPro" id="IPR035396">
    <property type="entry name" value="Bac_rhamnosid6H"/>
</dbReference>
<dbReference type="InterPro" id="IPR035398">
    <property type="entry name" value="Bac_rhamnosid_C"/>
</dbReference>
<dbReference type="InterPro" id="IPR008928">
    <property type="entry name" value="6-hairpin_glycosidase_sf"/>
</dbReference>
<feature type="domain" description="Alpha-L-rhamnosidase six-hairpin glycosidase" evidence="6">
    <location>
        <begin position="436"/>
        <end position="786"/>
    </location>
</feature>
<keyword evidence="9" id="KW-1185">Reference proteome</keyword>
<dbReference type="GO" id="GO:0016787">
    <property type="term" value="F:hydrolase activity"/>
    <property type="evidence" value="ECO:0007669"/>
    <property type="project" value="UniProtKB-KW"/>
</dbReference>
<reference evidence="9" key="1">
    <citation type="journal article" date="2019" name="Int. J. Syst. Evol. Microbiol.">
        <title>The Global Catalogue of Microorganisms (GCM) 10K type strain sequencing project: providing services to taxonomists for standard genome sequencing and annotation.</title>
        <authorList>
            <consortium name="The Broad Institute Genomics Platform"/>
            <consortium name="The Broad Institute Genome Sequencing Center for Infectious Disease"/>
            <person name="Wu L."/>
            <person name="Ma J."/>
        </authorList>
    </citation>
    <scope>NUCLEOTIDE SEQUENCE [LARGE SCALE GENOMIC DNA]</scope>
    <source>
        <strain evidence="9">JCM 14735</strain>
    </source>
</reference>
<evidence type="ECO:0000313" key="9">
    <source>
        <dbReference type="Proteomes" id="UP001501204"/>
    </source>
</evidence>
<dbReference type="EMBL" id="BAAAOA010000046">
    <property type="protein sequence ID" value="GAA1769246.1"/>
    <property type="molecule type" value="Genomic_DNA"/>
</dbReference>
<dbReference type="InterPro" id="IPR013783">
    <property type="entry name" value="Ig-like_fold"/>
</dbReference>
<evidence type="ECO:0000259" key="4">
    <source>
        <dbReference type="Pfam" id="PF05592"/>
    </source>
</evidence>
<dbReference type="EC" id="3.2.1.40" evidence="2"/>
<comment type="catalytic activity">
    <reaction evidence="1">
        <text>Hydrolysis of terminal non-reducing alpha-L-rhamnose residues in alpha-L-rhamnosides.</text>
        <dbReference type="EC" id="3.2.1.40"/>
    </reaction>
</comment>
<dbReference type="PANTHER" id="PTHR33307">
    <property type="entry name" value="ALPHA-RHAMNOSIDASE (EUROFUNG)"/>
    <property type="match status" value="1"/>
</dbReference>
<evidence type="ECO:0000256" key="2">
    <source>
        <dbReference type="ARBA" id="ARBA00012652"/>
    </source>
</evidence>
<dbReference type="Pfam" id="PF25788">
    <property type="entry name" value="Ig_Rha78A_N"/>
    <property type="match status" value="1"/>
</dbReference>
<proteinExistence type="predicted"/>
<dbReference type="InterPro" id="IPR008902">
    <property type="entry name" value="Rhamnosid_concanavalin"/>
</dbReference>
<dbReference type="Proteomes" id="UP001501204">
    <property type="component" value="Unassembled WGS sequence"/>
</dbReference>
<dbReference type="Pfam" id="PF05592">
    <property type="entry name" value="Bac_rhamnosid"/>
    <property type="match status" value="1"/>
</dbReference>
<keyword evidence="3 8" id="KW-0378">Hydrolase</keyword>
<dbReference type="PANTHER" id="PTHR33307:SF6">
    <property type="entry name" value="ALPHA-RHAMNOSIDASE (EUROFUNG)-RELATED"/>
    <property type="match status" value="1"/>
</dbReference>
<name>A0ABP4X381_9MICC</name>
<gene>
    <name evidence="8" type="ORF">GCM10009767_28950</name>
</gene>
<feature type="domain" description="Bacterial alpha-L-rhamnosidase N-terminal" evidence="5">
    <location>
        <begin position="155"/>
        <end position="322"/>
    </location>
</feature>
<dbReference type="Gene3D" id="2.60.420.10">
    <property type="entry name" value="Maltose phosphorylase, domain 3"/>
    <property type="match status" value="1"/>
</dbReference>
<sequence length="873" mass="96610">MRVNTEIAVRGVRFENHHSTPGIGQASLGVGEDRPRLSWWIDAPVDWQQKAYEVEISDALDRSVVTVHGPVESNESLYVPWPGASLEPRQAVVARVRVRGNDGDPSPWSDPYLLERGLTAADWEAVPVAADRPEDPESDRRPSILRREFEVGPGVVRARVHVTAHGLFELELNGSRMGEDALAPGWTVYGQRLRVFTYDITQGLRTGTNAVGAWLGDGWYRGRLGFNGGNRNLYGSDLSLLAQLEVDYADGSRQILATDAQWRSAPSPILFSGIYDGETFDARQIPAGWSEPGFDDSDWEGVSTGERDPATLVAPDGPPIRHMLTVTPISVDRKEENRAILDFGQNVVGRLAFRAPGVPGETIVFRHAEVLQDGELCVRPLRLAKATDRYTFATDQVESWEPRFTYHGFRYAEVTAPPAVLNALEVEARVYHSAMERTGWFECSDAGLNRLHENVLWSMRGNFVDVPTDCPQRDERLGWTGDIQVFAPTAMTLFDATGMLSSWLKDLSAEQLDDGTVPWYVPVVPGRETWTPIRPGAAWGDAAVLTPWDVWFASADRAVLERQWPSAKAWVDLLERRAGDDRLWTGDFQLGDWLDPSAPPEDPAEAMTDRDLVASAYFAWSARHLAKTAQVLGRTEDADHYARLADEVAAAIRSRYLDKDGRLAQESQTGYAMLICMELVNGDLLTIAGDRLRELVEAAGHRIATGFVGTPLVSEALTRTGSLDTAYRQLLERGCPSWLYPITQGATTIWERWDSQQEDGTINPGQMTSFNHYALGAVARWMYSTIAGLEPIEPGWRRTRFQPRPGGDLTWARASHQSPYGPVAIEWSLDNGQLSVTTTVPTGATAELLMPDGSRVDLNPGTTTTVSSLAFTQ</sequence>
<evidence type="ECO:0000313" key="8">
    <source>
        <dbReference type="EMBL" id="GAA1769246.1"/>
    </source>
</evidence>
<dbReference type="Pfam" id="PF17390">
    <property type="entry name" value="Bac_rhamnosid_C"/>
    <property type="match status" value="1"/>
</dbReference>
<dbReference type="InterPro" id="IPR012341">
    <property type="entry name" value="6hp_glycosidase-like_sf"/>
</dbReference>